<protein>
    <submittedName>
        <fullName evidence="7">Glycoside hydrolase family 16 protein</fullName>
    </submittedName>
</protein>
<dbReference type="GO" id="GO:0016787">
    <property type="term" value="F:hydrolase activity"/>
    <property type="evidence" value="ECO:0007669"/>
    <property type="project" value="UniProtKB-KW"/>
</dbReference>
<keyword evidence="3 7" id="KW-0378">Hydrolase</keyword>
<name>A0ABT4KB88_9HYPH</name>
<evidence type="ECO:0000256" key="1">
    <source>
        <dbReference type="ARBA" id="ARBA00006865"/>
    </source>
</evidence>
<dbReference type="PANTHER" id="PTHR10963:SF55">
    <property type="entry name" value="GLYCOSIDE HYDROLASE FAMILY 16 PROTEIN"/>
    <property type="match status" value="1"/>
</dbReference>
<sequence>MTPDRYARLRRLTLVTLPLASLAGTATAQTGANGASFMDDFDTLNTGFWYVSDGWNNGPHQNCTWSKKQVKIANGILELVFQEGKQGERNFVCGEIQTRKRFGYGTYEARIKTADGSGLNSAFFTYIGPTDKKPHDEIDFEVLGKNPAKVQLNQYVSAKGGNEHLADVPGGANQGFNDYAFVWEKERIRYYVNGELVHEVTDPKKIPTNAQKIFFSLWGTDTLRDWMGTFSYMEPTRLQVDRVAFTAPGDECQFAESVACRLSE</sequence>
<dbReference type="CDD" id="cd02175">
    <property type="entry name" value="GH16_lichenase"/>
    <property type="match status" value="1"/>
</dbReference>
<dbReference type="PROSITE" id="PS51762">
    <property type="entry name" value="GH16_2"/>
    <property type="match status" value="1"/>
</dbReference>
<feature type="chain" id="PRO_5047176444" evidence="5">
    <location>
        <begin position="29"/>
        <end position="264"/>
    </location>
</feature>
<dbReference type="InterPro" id="IPR050546">
    <property type="entry name" value="Glycosyl_Hydrlase_16"/>
</dbReference>
<dbReference type="PANTHER" id="PTHR10963">
    <property type="entry name" value="GLYCOSYL HYDROLASE-RELATED"/>
    <property type="match status" value="1"/>
</dbReference>
<evidence type="ECO:0000256" key="3">
    <source>
        <dbReference type="ARBA" id="ARBA00022801"/>
    </source>
</evidence>
<evidence type="ECO:0000256" key="2">
    <source>
        <dbReference type="ARBA" id="ARBA00022729"/>
    </source>
</evidence>
<keyword evidence="2 5" id="KW-0732">Signal</keyword>
<comment type="caution">
    <text evidence="7">The sequence shown here is derived from an EMBL/GenBank/DDBJ whole genome shotgun (WGS) entry which is preliminary data.</text>
</comment>
<evidence type="ECO:0000313" key="8">
    <source>
        <dbReference type="Proteomes" id="UP001079430"/>
    </source>
</evidence>
<dbReference type="RefSeq" id="WP_269275474.1">
    <property type="nucleotide sequence ID" value="NZ_JAPVOI010000003.1"/>
</dbReference>
<feature type="domain" description="GH16" evidence="6">
    <location>
        <begin position="39"/>
        <end position="251"/>
    </location>
</feature>
<dbReference type="EMBL" id="JAPVOI010000003">
    <property type="protein sequence ID" value="MCZ4089113.1"/>
    <property type="molecule type" value="Genomic_DNA"/>
</dbReference>
<feature type="signal peptide" evidence="5">
    <location>
        <begin position="1"/>
        <end position="28"/>
    </location>
</feature>
<dbReference type="PROSITE" id="PS01034">
    <property type="entry name" value="GH16_1"/>
    <property type="match status" value="1"/>
</dbReference>
<keyword evidence="4" id="KW-0326">Glycosidase</keyword>
<dbReference type="SUPFAM" id="SSF49899">
    <property type="entry name" value="Concanavalin A-like lectins/glucanases"/>
    <property type="match status" value="1"/>
</dbReference>
<dbReference type="Pfam" id="PF00722">
    <property type="entry name" value="Glyco_hydro_16"/>
    <property type="match status" value="1"/>
</dbReference>
<dbReference type="Gene3D" id="2.60.120.200">
    <property type="match status" value="1"/>
</dbReference>
<dbReference type="InterPro" id="IPR008264">
    <property type="entry name" value="Beta_glucanase"/>
</dbReference>
<dbReference type="Proteomes" id="UP001079430">
    <property type="component" value="Unassembled WGS sequence"/>
</dbReference>
<accession>A0ABT4KB88</accession>
<gene>
    <name evidence="7" type="ORF">O3W52_03250</name>
</gene>
<evidence type="ECO:0000256" key="4">
    <source>
        <dbReference type="ARBA" id="ARBA00023295"/>
    </source>
</evidence>
<dbReference type="InterPro" id="IPR000757">
    <property type="entry name" value="Beta-glucanase-like"/>
</dbReference>
<dbReference type="InterPro" id="IPR008263">
    <property type="entry name" value="GH16_AS"/>
</dbReference>
<comment type="similarity">
    <text evidence="1">Belongs to the glycosyl hydrolase 16 family.</text>
</comment>
<dbReference type="PRINTS" id="PR00737">
    <property type="entry name" value="GLHYDRLASE16"/>
</dbReference>
<dbReference type="InterPro" id="IPR013320">
    <property type="entry name" value="ConA-like_dom_sf"/>
</dbReference>
<evidence type="ECO:0000313" key="7">
    <source>
        <dbReference type="EMBL" id="MCZ4089113.1"/>
    </source>
</evidence>
<reference evidence="7" key="1">
    <citation type="submission" date="2022-10" db="EMBL/GenBank/DDBJ databases">
        <title>Whole genome sequencing of three plant growth promoting bacteria isolated from Vachellia tortilis subsp. raddiana in Morocco.</title>
        <authorList>
            <person name="Hnini M."/>
            <person name="Zouagui R."/>
            <person name="Zouagui H."/>
            <person name="Chemao Elfihri M.-W."/>
            <person name="Ibrahimi A."/>
            <person name="Sbabou L."/>
            <person name="Aurag J."/>
        </authorList>
    </citation>
    <scope>NUCLEOTIDE SEQUENCE</scope>
    <source>
        <strain evidence="7">LMR678</strain>
    </source>
</reference>
<organism evidence="7 8">
    <name type="scientific">Sinorhizobium psoraleae</name>
    <dbReference type="NCBI Taxonomy" id="520838"/>
    <lineage>
        <taxon>Bacteria</taxon>
        <taxon>Pseudomonadati</taxon>
        <taxon>Pseudomonadota</taxon>
        <taxon>Alphaproteobacteria</taxon>
        <taxon>Hyphomicrobiales</taxon>
        <taxon>Rhizobiaceae</taxon>
        <taxon>Sinorhizobium/Ensifer group</taxon>
        <taxon>Sinorhizobium</taxon>
    </lineage>
</organism>
<keyword evidence="8" id="KW-1185">Reference proteome</keyword>
<evidence type="ECO:0000259" key="6">
    <source>
        <dbReference type="PROSITE" id="PS51762"/>
    </source>
</evidence>
<proteinExistence type="inferred from homology"/>
<evidence type="ECO:0000256" key="5">
    <source>
        <dbReference type="SAM" id="SignalP"/>
    </source>
</evidence>